<dbReference type="EMBL" id="NRDI02000007">
    <property type="protein sequence ID" value="KAI1514826.1"/>
    <property type="molecule type" value="Genomic_DNA"/>
</dbReference>
<dbReference type="Proteomes" id="UP000249757">
    <property type="component" value="Unassembled WGS sequence"/>
</dbReference>
<reference evidence="5" key="4">
    <citation type="journal article" date="2022" name="Microb. Genom.">
        <title>A global pangenome for the wheat fungal pathogen Pyrenophora tritici-repentis and prediction of effector protein structural homology.</title>
        <authorList>
            <person name="Moolhuijzen P.M."/>
            <person name="See P.T."/>
            <person name="Shi G."/>
            <person name="Powell H.R."/>
            <person name="Cockram J."/>
            <person name="Jorgensen L.N."/>
            <person name="Benslimane H."/>
            <person name="Strelkov S.E."/>
            <person name="Turner J."/>
            <person name="Liu Z."/>
            <person name="Moffat C.S."/>
        </authorList>
    </citation>
    <scope>NUCLEOTIDE SEQUENCE [LARGE SCALE GENOMIC DNA]</scope>
</reference>
<gene>
    <name evidence="3" type="ORF">Ptr86124_006149</name>
    <name evidence="2" type="ORF">PtrM4_070660</name>
</gene>
<protein>
    <submittedName>
        <fullName evidence="2">Uncharacterized protein</fullName>
    </submittedName>
</protein>
<dbReference type="Proteomes" id="UP000245464">
    <property type="component" value="Chromosome 2"/>
</dbReference>
<evidence type="ECO:0000313" key="5">
    <source>
        <dbReference type="Proteomes" id="UP000249757"/>
    </source>
</evidence>
<dbReference type="AlphaFoldDB" id="A0A2W1E8A6"/>
<sequence length="351" mass="40894">MPSSLPDGCDPDDYSNSSQEHARNNGEQVTTNDDNGNLDPTAAFTAAFRLFALPPELRHHIYSFLIPQSLTITFVHHTPKRSWCRRDLYWVANGISKDGSVIQLGGDPFYRRTGVRRHHHFKVESQLFRVSKLFRNDVQSVLYGQNTYKFTVHGEPLEPISFRSPMIFGALGQTQITLSQLRNLRHIRIDLVANNYHWAVKRQRARLEYFVEILKMHADDADKKSLLEHLEVHFTMTPRNFLFPRDIEESMFALESLASLRGIKHVDFTGLPDWYSNCMQLVIKGEGGDVEMTDWPLMEVKRRTYLLNNRMKVHWVTSRKWYQPTLNWKEFAERNGVDVPEDIDKFWATVG</sequence>
<keyword evidence="5" id="KW-1185">Reference proteome</keyword>
<name>A0A2W1E8A6_9PLEO</name>
<feature type="compositionally biased region" description="Polar residues" evidence="1">
    <location>
        <begin position="14"/>
        <end position="35"/>
    </location>
</feature>
<evidence type="ECO:0000313" key="3">
    <source>
        <dbReference type="EMBL" id="KAI1514826.1"/>
    </source>
</evidence>
<evidence type="ECO:0000256" key="1">
    <source>
        <dbReference type="SAM" id="MobiDB-lite"/>
    </source>
</evidence>
<accession>A0A2W1E8A6</accession>
<dbReference type="PANTHER" id="PTHR42085:SF1">
    <property type="entry name" value="F-BOX DOMAIN-CONTAINING PROTEIN"/>
    <property type="match status" value="1"/>
</dbReference>
<comment type="caution">
    <text evidence="2">The sequence shown here is derived from an EMBL/GenBank/DDBJ whole genome shotgun (WGS) entry which is preliminary data.</text>
</comment>
<dbReference type="InterPro" id="IPR038883">
    <property type="entry name" value="AN11006-like"/>
</dbReference>
<reference evidence="3" key="2">
    <citation type="submission" date="2021-05" db="EMBL/GenBank/DDBJ databases">
        <authorList>
            <person name="Moolhuijzen P.M."/>
            <person name="Moffat C.S."/>
        </authorList>
    </citation>
    <scope>NUCLEOTIDE SEQUENCE</scope>
    <source>
        <strain evidence="3">86-124</strain>
    </source>
</reference>
<proteinExistence type="predicted"/>
<reference evidence="2 4" key="1">
    <citation type="journal article" date="2018" name="BMC Genomics">
        <title>Comparative genomics of the wheat fungal pathogen Pyrenophora tritici-repentis reveals chromosomal variations and genome plasticity.</title>
        <authorList>
            <person name="Moolhuijzen P."/>
            <person name="See P.T."/>
            <person name="Hane J.K."/>
            <person name="Shi G."/>
            <person name="Liu Z."/>
            <person name="Oliver R.P."/>
            <person name="Moffat C.S."/>
        </authorList>
    </citation>
    <scope>NUCLEOTIDE SEQUENCE [LARGE SCALE GENOMIC DNA]</scope>
    <source>
        <strain evidence="2">M4</strain>
    </source>
</reference>
<evidence type="ECO:0000313" key="4">
    <source>
        <dbReference type="Proteomes" id="UP000245464"/>
    </source>
</evidence>
<dbReference type="OMA" id="LNWKEFA"/>
<dbReference type="EMBL" id="NQIK02000002">
    <property type="protein sequence ID" value="KAF7575442.1"/>
    <property type="molecule type" value="Genomic_DNA"/>
</dbReference>
<dbReference type="OrthoDB" id="5413827at2759"/>
<dbReference type="PANTHER" id="PTHR42085">
    <property type="entry name" value="F-BOX DOMAIN-CONTAINING PROTEIN"/>
    <property type="match status" value="1"/>
</dbReference>
<organism evidence="2 4">
    <name type="scientific">Pyrenophora tritici-repentis</name>
    <dbReference type="NCBI Taxonomy" id="45151"/>
    <lineage>
        <taxon>Eukaryota</taxon>
        <taxon>Fungi</taxon>
        <taxon>Dikarya</taxon>
        <taxon>Ascomycota</taxon>
        <taxon>Pezizomycotina</taxon>
        <taxon>Dothideomycetes</taxon>
        <taxon>Pleosporomycetidae</taxon>
        <taxon>Pleosporales</taxon>
        <taxon>Pleosporineae</taxon>
        <taxon>Pleosporaceae</taxon>
        <taxon>Pyrenophora</taxon>
    </lineage>
</organism>
<feature type="region of interest" description="Disordered" evidence="1">
    <location>
        <begin position="1"/>
        <end position="37"/>
    </location>
</feature>
<evidence type="ECO:0000313" key="2">
    <source>
        <dbReference type="EMBL" id="KAF7575442.1"/>
    </source>
</evidence>
<reference evidence="3" key="3">
    <citation type="journal article" date="2022" name="bioRxiv">
        <title>A global pangenome for the wheat fungal pathogen Pyrenophora tritici-repentis and prediction of effector protein structural homology.</title>
        <authorList>
            <person name="Moolhuijzen P."/>
            <person name="See P.T."/>
            <person name="Shi G."/>
            <person name="Powell H.R."/>
            <person name="Cockram J."/>
            <person name="Jorgensen L.N."/>
            <person name="Benslimane H."/>
            <person name="Strelkov S.E."/>
            <person name="Turner J."/>
            <person name="Liu Z."/>
            <person name="Moffat C.S."/>
        </authorList>
    </citation>
    <scope>NUCLEOTIDE SEQUENCE</scope>
    <source>
        <strain evidence="3">86-124</strain>
    </source>
</reference>